<reference evidence="4 5" key="1">
    <citation type="submission" date="2018-06" db="EMBL/GenBank/DDBJ databases">
        <title>Paenibacillus imtechensis sp. nov.</title>
        <authorList>
            <person name="Pinnaka A.K."/>
            <person name="Singh H."/>
            <person name="Kaur M."/>
        </authorList>
    </citation>
    <scope>NUCLEOTIDE SEQUENCE [LARGE SCALE GENOMIC DNA]</scope>
    <source>
        <strain evidence="4 5">SMB1</strain>
    </source>
</reference>
<dbReference type="Pfam" id="PF13624">
    <property type="entry name" value="SurA_N_3"/>
    <property type="match status" value="1"/>
</dbReference>
<evidence type="ECO:0000256" key="2">
    <source>
        <dbReference type="SAM" id="MobiDB-lite"/>
    </source>
</evidence>
<proteinExistence type="predicted"/>
<dbReference type="OrthoDB" id="14196at2"/>
<dbReference type="InterPro" id="IPR050245">
    <property type="entry name" value="PrsA_foldase"/>
</dbReference>
<accession>A0A2W1LBG6</accession>
<dbReference type="PANTHER" id="PTHR47245">
    <property type="entry name" value="PEPTIDYLPROLYL ISOMERASE"/>
    <property type="match status" value="1"/>
</dbReference>
<keyword evidence="5" id="KW-1185">Reference proteome</keyword>
<feature type="region of interest" description="Disordered" evidence="2">
    <location>
        <begin position="1"/>
        <end position="28"/>
    </location>
</feature>
<dbReference type="InterPro" id="IPR046357">
    <property type="entry name" value="PPIase_dom_sf"/>
</dbReference>
<keyword evidence="1" id="KW-0697">Rotamase</keyword>
<dbReference type="InterPro" id="IPR000297">
    <property type="entry name" value="PPIase_PpiC"/>
</dbReference>
<evidence type="ECO:0000313" key="5">
    <source>
        <dbReference type="Proteomes" id="UP000249522"/>
    </source>
</evidence>
<dbReference type="GO" id="GO:0003755">
    <property type="term" value="F:peptidyl-prolyl cis-trans isomerase activity"/>
    <property type="evidence" value="ECO:0007669"/>
    <property type="project" value="UniProtKB-KW"/>
</dbReference>
<gene>
    <name evidence="4" type="ORF">DNH61_09180</name>
</gene>
<dbReference type="Pfam" id="PF13616">
    <property type="entry name" value="Rotamase_3"/>
    <property type="match status" value="1"/>
</dbReference>
<dbReference type="RefSeq" id="WP_111146367.1">
    <property type="nucleotide sequence ID" value="NZ_QKRB01000042.1"/>
</dbReference>
<evidence type="ECO:0000313" key="4">
    <source>
        <dbReference type="EMBL" id="PZD96079.1"/>
    </source>
</evidence>
<dbReference type="Gene3D" id="3.10.50.40">
    <property type="match status" value="1"/>
</dbReference>
<feature type="domain" description="PpiC" evidence="3">
    <location>
        <begin position="189"/>
        <end position="278"/>
    </location>
</feature>
<comment type="caution">
    <text evidence="4">The sequence shown here is derived from an EMBL/GenBank/DDBJ whole genome shotgun (WGS) entry which is preliminary data.</text>
</comment>
<evidence type="ECO:0000256" key="1">
    <source>
        <dbReference type="PROSITE-ProRule" id="PRU00278"/>
    </source>
</evidence>
<dbReference type="Gene3D" id="1.10.4030.10">
    <property type="entry name" value="Porin chaperone SurA, peptide-binding domain"/>
    <property type="match status" value="1"/>
</dbReference>
<dbReference type="EMBL" id="QKRB01000042">
    <property type="protein sequence ID" value="PZD96079.1"/>
    <property type="molecule type" value="Genomic_DNA"/>
</dbReference>
<dbReference type="SUPFAM" id="SSF109998">
    <property type="entry name" value="Triger factor/SurA peptide-binding domain-like"/>
    <property type="match status" value="1"/>
</dbReference>
<feature type="compositionally biased region" description="Polar residues" evidence="2">
    <location>
        <begin position="1"/>
        <end position="18"/>
    </location>
</feature>
<protein>
    <submittedName>
        <fullName evidence="4">Peptidylprolyl isomerase</fullName>
    </submittedName>
</protein>
<dbReference type="Proteomes" id="UP000249522">
    <property type="component" value="Unassembled WGS sequence"/>
</dbReference>
<sequence length="341" mass="37107">MTDKLQGSTEGLTNTQTPGGEVKGKGRRGPSGGMILSYVLAVMLAGALIQPPFASSAEEKAGDSATVATVNGVAIKKQDLYNKLVEQESTKSLLNNMISEELIRQELEGAGVTASEEEINAELDKIKQNFPTEEEFQMALDQNNLTLEALKEQIETQVKIDNLLSAKVQVTDAQVQEHFEANKSSYDLPERVKASHILVETREQADDLLAQLEGGADFAALAAKHSLDQNSAPQGGELDYFPRGVMDPGFEEMAFNLPVGSMDIAESSYGFHIIHVTDHQQPKEATLEDNKDQIREQLEMEQLSVLTNEWYMNLQANAKVVNHLEPAEGAAAGEGEAEAAH</sequence>
<dbReference type="AlphaFoldDB" id="A0A2W1LBG6"/>
<dbReference type="InterPro" id="IPR027304">
    <property type="entry name" value="Trigger_fact/SurA_dom_sf"/>
</dbReference>
<keyword evidence="1 4" id="KW-0413">Isomerase</keyword>
<organism evidence="4 5">
    <name type="scientific">Paenibacillus sambharensis</name>
    <dbReference type="NCBI Taxonomy" id="1803190"/>
    <lineage>
        <taxon>Bacteria</taxon>
        <taxon>Bacillati</taxon>
        <taxon>Bacillota</taxon>
        <taxon>Bacilli</taxon>
        <taxon>Bacillales</taxon>
        <taxon>Paenibacillaceae</taxon>
        <taxon>Paenibacillus</taxon>
    </lineage>
</organism>
<evidence type="ECO:0000259" key="3">
    <source>
        <dbReference type="PROSITE" id="PS50198"/>
    </source>
</evidence>
<name>A0A2W1LBG6_9BACL</name>
<dbReference type="SUPFAM" id="SSF54534">
    <property type="entry name" value="FKBP-like"/>
    <property type="match status" value="1"/>
</dbReference>
<dbReference type="PROSITE" id="PS50198">
    <property type="entry name" value="PPIC_PPIASE_2"/>
    <property type="match status" value="1"/>
</dbReference>
<dbReference type="PANTHER" id="PTHR47245:SF2">
    <property type="entry name" value="PEPTIDYL-PROLYL CIS-TRANS ISOMERASE HP_0175-RELATED"/>
    <property type="match status" value="1"/>
</dbReference>